<name>A0A7S2EA30_TRICV</name>
<dbReference type="InterPro" id="IPR019734">
    <property type="entry name" value="TPR_rpt"/>
</dbReference>
<organism evidence="4">
    <name type="scientific">Trieres chinensis</name>
    <name type="common">Marine centric diatom</name>
    <name type="synonym">Odontella sinensis</name>
    <dbReference type="NCBI Taxonomy" id="1514140"/>
    <lineage>
        <taxon>Eukaryota</taxon>
        <taxon>Sar</taxon>
        <taxon>Stramenopiles</taxon>
        <taxon>Ochrophyta</taxon>
        <taxon>Bacillariophyta</taxon>
        <taxon>Mediophyceae</taxon>
        <taxon>Biddulphiophycidae</taxon>
        <taxon>Eupodiscales</taxon>
        <taxon>Parodontellaceae</taxon>
        <taxon>Trieres</taxon>
    </lineage>
</organism>
<keyword evidence="2 3" id="KW-0802">TPR repeat</keyword>
<dbReference type="Gene3D" id="1.25.40.10">
    <property type="entry name" value="Tetratricopeptide repeat domain"/>
    <property type="match status" value="2"/>
</dbReference>
<accession>A0A7S2EA30</accession>
<gene>
    <name evidence="4" type="ORF">OSIN01602_LOCUS2822</name>
</gene>
<dbReference type="PANTHER" id="PTHR45641:SF19">
    <property type="entry name" value="NEPHROCYSTIN-3"/>
    <property type="match status" value="1"/>
</dbReference>
<evidence type="ECO:0000313" key="4">
    <source>
        <dbReference type="EMBL" id="CAD9324373.1"/>
    </source>
</evidence>
<feature type="repeat" description="TPR" evidence="3">
    <location>
        <begin position="332"/>
        <end position="365"/>
    </location>
</feature>
<evidence type="ECO:0000256" key="1">
    <source>
        <dbReference type="ARBA" id="ARBA00022737"/>
    </source>
</evidence>
<dbReference type="PROSITE" id="PS50005">
    <property type="entry name" value="TPR"/>
    <property type="match status" value="2"/>
</dbReference>
<dbReference type="SMART" id="SM00028">
    <property type="entry name" value="TPR"/>
    <property type="match status" value="6"/>
</dbReference>
<reference evidence="4" key="1">
    <citation type="submission" date="2021-01" db="EMBL/GenBank/DDBJ databases">
        <authorList>
            <person name="Corre E."/>
            <person name="Pelletier E."/>
            <person name="Niang G."/>
            <person name="Scheremetjew M."/>
            <person name="Finn R."/>
            <person name="Kale V."/>
            <person name="Holt S."/>
            <person name="Cochrane G."/>
            <person name="Meng A."/>
            <person name="Brown T."/>
            <person name="Cohen L."/>
        </authorList>
    </citation>
    <scope>NUCLEOTIDE SEQUENCE</scope>
    <source>
        <strain evidence="4">Grunow 1884</strain>
    </source>
</reference>
<dbReference type="InterPro" id="IPR011990">
    <property type="entry name" value="TPR-like_helical_dom_sf"/>
</dbReference>
<dbReference type="Pfam" id="PF13424">
    <property type="entry name" value="TPR_12"/>
    <property type="match status" value="2"/>
</dbReference>
<protein>
    <recommendedName>
        <fullName evidence="5">MalT-like TPR region domain-containing protein</fullName>
    </recommendedName>
</protein>
<dbReference type="PANTHER" id="PTHR45641">
    <property type="entry name" value="TETRATRICOPEPTIDE REPEAT PROTEIN (AFU_ORTHOLOGUE AFUA_6G03870)"/>
    <property type="match status" value="1"/>
</dbReference>
<dbReference type="SUPFAM" id="SSF48452">
    <property type="entry name" value="TPR-like"/>
    <property type="match status" value="3"/>
</dbReference>
<keyword evidence="1" id="KW-0677">Repeat</keyword>
<evidence type="ECO:0000256" key="3">
    <source>
        <dbReference type="PROSITE-ProRule" id="PRU00339"/>
    </source>
</evidence>
<feature type="repeat" description="TPR" evidence="3">
    <location>
        <begin position="374"/>
        <end position="407"/>
    </location>
</feature>
<dbReference type="EMBL" id="HBGO01005007">
    <property type="protein sequence ID" value="CAD9324373.1"/>
    <property type="molecule type" value="Transcribed_RNA"/>
</dbReference>
<proteinExistence type="predicted"/>
<sequence>MRASKRMSNSSASCGCCTRLDRQSQSELNATGVSYHKRNEHRNAMEQYVHALRSQVRQLRHLEEVRAGSIGLNRRVKRRLSQRMSQEETAVQEAKLVPLRSARTSHNQDQARLLGMSYFSKPLETGNSADESSDEFGDKCNAIILFNISLVHLETKNLEAAATFLEFARHTVGSSSSVEASTSLLKLMISGNLGYVFYLQEQYEQANTMFEDVVRLGRNVLDSIRKSEGVVCSSAQQAMCFLLMALINLARSYDRSGCTSDALAIYDEAEMLGNTMLDVFDAGCLDINLFAMPYIGAQIYQHKADYDKSIELYQLCLQQCREQPQCHLEEEAAALRGLGEVYFEQKHFDQSLQAFLLALGIWTNECGEESKEVADMLFAIGYIQYKREEYTDSLHAFEKVLKIHERAGGISHNETLKTLCMIAQVHRMRNELWDALMACKDILRLAEQHQICHPMVADVLRMEGALVHELGRTDMAETVLADAASLADAHDVKVEEITLAASYSCIQMPSDPAAAAA</sequence>
<dbReference type="AlphaFoldDB" id="A0A7S2EA30"/>
<evidence type="ECO:0000256" key="2">
    <source>
        <dbReference type="ARBA" id="ARBA00022803"/>
    </source>
</evidence>
<evidence type="ECO:0008006" key="5">
    <source>
        <dbReference type="Google" id="ProtNLM"/>
    </source>
</evidence>